<sequence length="207" mass="23709">MSSGQKIYFKVEEESKDFKKPRTSPPNVNTRSKFAQPINHEPKEMSPSPPVVWVRRYYQQPNTQPPPPNGKFYYYYYHDVTSPLPISNVSSNQHKSTHKQTAHPPCSSTFNHSKTSCSSKLPFSPPSVNKFPQNHTASLVIPSRPPVNPRMLFRSFQSSTGSSKRSPSTLLESSTCCIPKKKPTPFDLVQREDPFDDEWVRNYKFSQ</sequence>
<proteinExistence type="predicted"/>
<evidence type="ECO:0000256" key="1">
    <source>
        <dbReference type="SAM" id="MobiDB-lite"/>
    </source>
</evidence>
<name>A0A5N6P8N3_9ASTR</name>
<gene>
    <name evidence="2" type="ORF">E3N88_13107</name>
</gene>
<protein>
    <submittedName>
        <fullName evidence="2">Uncharacterized protein</fullName>
    </submittedName>
</protein>
<feature type="region of interest" description="Disordered" evidence="1">
    <location>
        <begin position="1"/>
        <end position="48"/>
    </location>
</feature>
<keyword evidence="3" id="KW-1185">Reference proteome</keyword>
<feature type="compositionally biased region" description="Basic and acidic residues" evidence="1">
    <location>
        <begin position="9"/>
        <end position="20"/>
    </location>
</feature>
<dbReference type="AlphaFoldDB" id="A0A5N6P8N3"/>
<organism evidence="2 3">
    <name type="scientific">Mikania micrantha</name>
    <name type="common">bitter vine</name>
    <dbReference type="NCBI Taxonomy" id="192012"/>
    <lineage>
        <taxon>Eukaryota</taxon>
        <taxon>Viridiplantae</taxon>
        <taxon>Streptophyta</taxon>
        <taxon>Embryophyta</taxon>
        <taxon>Tracheophyta</taxon>
        <taxon>Spermatophyta</taxon>
        <taxon>Magnoliopsida</taxon>
        <taxon>eudicotyledons</taxon>
        <taxon>Gunneridae</taxon>
        <taxon>Pentapetalae</taxon>
        <taxon>asterids</taxon>
        <taxon>campanulids</taxon>
        <taxon>Asterales</taxon>
        <taxon>Asteraceae</taxon>
        <taxon>Asteroideae</taxon>
        <taxon>Heliantheae alliance</taxon>
        <taxon>Eupatorieae</taxon>
        <taxon>Mikania</taxon>
    </lineage>
</organism>
<evidence type="ECO:0000313" key="3">
    <source>
        <dbReference type="Proteomes" id="UP000326396"/>
    </source>
</evidence>
<comment type="caution">
    <text evidence="2">The sequence shown here is derived from an EMBL/GenBank/DDBJ whole genome shotgun (WGS) entry which is preliminary data.</text>
</comment>
<evidence type="ECO:0000313" key="2">
    <source>
        <dbReference type="EMBL" id="KAD5961634.1"/>
    </source>
</evidence>
<feature type="region of interest" description="Disordered" evidence="1">
    <location>
        <begin position="87"/>
        <end position="111"/>
    </location>
</feature>
<accession>A0A5N6P8N3</accession>
<dbReference type="Proteomes" id="UP000326396">
    <property type="component" value="Linkage Group LG14"/>
</dbReference>
<reference evidence="2 3" key="1">
    <citation type="submission" date="2019-05" db="EMBL/GenBank/DDBJ databases">
        <title>Mikania micrantha, genome provides insights into the molecular mechanism of rapid growth.</title>
        <authorList>
            <person name="Liu B."/>
        </authorList>
    </citation>
    <scope>NUCLEOTIDE SEQUENCE [LARGE SCALE GENOMIC DNA]</scope>
    <source>
        <strain evidence="2">NLD-2019</strain>
        <tissue evidence="2">Leaf</tissue>
    </source>
</reference>
<dbReference type="EMBL" id="SZYD01000006">
    <property type="protein sequence ID" value="KAD5961634.1"/>
    <property type="molecule type" value="Genomic_DNA"/>
</dbReference>